<reference evidence="2 3" key="1">
    <citation type="submission" date="2018-02" db="EMBL/GenBank/DDBJ databases">
        <title>Genomic Encyclopedia of Archaeal and Bacterial Type Strains, Phase II (KMG-II): from individual species to whole genera.</title>
        <authorList>
            <person name="Goeker M."/>
        </authorList>
    </citation>
    <scope>NUCLEOTIDE SEQUENCE [LARGE SCALE GENOMIC DNA]</scope>
    <source>
        <strain evidence="2 3">YU 961-1</strain>
    </source>
</reference>
<name>A0A2S6GJM2_9PSEU</name>
<sequence length="171" mass="18699">MNNRTEQMDDLQLVALPTAVGCTEMFVRFALTEWKLRPMRDEAALAGRRLAEAVVGAADQANPGMLTARVRLTGGDLVIELETPRVVRVPAVPDGPRVGVTELGHGRYLLWASLALPGGMNASSVPLPRRQRRPSPAAAIEAAREPLKDNTDEVMQRILFGLSGSQDRHRR</sequence>
<dbReference type="OrthoDB" id="5180771at2"/>
<gene>
    <name evidence="2" type="ORF">CLV40_1143</name>
</gene>
<evidence type="ECO:0000313" key="2">
    <source>
        <dbReference type="EMBL" id="PPK65351.1"/>
    </source>
</evidence>
<evidence type="ECO:0000313" key="3">
    <source>
        <dbReference type="Proteomes" id="UP000239203"/>
    </source>
</evidence>
<dbReference type="RefSeq" id="WP_104481129.1">
    <property type="nucleotide sequence ID" value="NZ_CP154825.1"/>
</dbReference>
<feature type="compositionally biased region" description="Low complexity" evidence="1">
    <location>
        <begin position="123"/>
        <end position="139"/>
    </location>
</feature>
<dbReference type="PROSITE" id="PS51257">
    <property type="entry name" value="PROKAR_LIPOPROTEIN"/>
    <property type="match status" value="1"/>
</dbReference>
<keyword evidence="3" id="KW-1185">Reference proteome</keyword>
<protein>
    <submittedName>
        <fullName evidence="2">Uncharacterized protein</fullName>
    </submittedName>
</protein>
<dbReference type="AlphaFoldDB" id="A0A2S6GJM2"/>
<organism evidence="2 3">
    <name type="scientific">Actinokineospora auranticolor</name>
    <dbReference type="NCBI Taxonomy" id="155976"/>
    <lineage>
        <taxon>Bacteria</taxon>
        <taxon>Bacillati</taxon>
        <taxon>Actinomycetota</taxon>
        <taxon>Actinomycetes</taxon>
        <taxon>Pseudonocardiales</taxon>
        <taxon>Pseudonocardiaceae</taxon>
        <taxon>Actinokineospora</taxon>
    </lineage>
</organism>
<accession>A0A2S6GJM2</accession>
<dbReference type="EMBL" id="PTIX01000014">
    <property type="protein sequence ID" value="PPK65351.1"/>
    <property type="molecule type" value="Genomic_DNA"/>
</dbReference>
<comment type="caution">
    <text evidence="2">The sequence shown here is derived from an EMBL/GenBank/DDBJ whole genome shotgun (WGS) entry which is preliminary data.</text>
</comment>
<feature type="region of interest" description="Disordered" evidence="1">
    <location>
        <begin position="123"/>
        <end position="147"/>
    </location>
</feature>
<proteinExistence type="predicted"/>
<evidence type="ECO:0000256" key="1">
    <source>
        <dbReference type="SAM" id="MobiDB-lite"/>
    </source>
</evidence>
<dbReference type="Proteomes" id="UP000239203">
    <property type="component" value="Unassembled WGS sequence"/>
</dbReference>